<evidence type="ECO:0000313" key="3">
    <source>
        <dbReference type="RefSeq" id="XP_031570676.1"/>
    </source>
</evidence>
<protein>
    <submittedName>
        <fullName evidence="3">Uncharacterized protein PFB0145c-like</fullName>
    </submittedName>
</protein>
<gene>
    <name evidence="3" type="primary">LOC116305000</name>
</gene>
<dbReference type="InParanoid" id="A0A6P8ITV4"/>
<dbReference type="OrthoDB" id="10324163at2759"/>
<proteinExistence type="predicted"/>
<dbReference type="RefSeq" id="XP_031570676.1">
    <property type="nucleotide sequence ID" value="XM_031714816.1"/>
</dbReference>
<accession>A0A6P8ITV4</accession>
<reference evidence="3" key="1">
    <citation type="submission" date="2025-08" db="UniProtKB">
        <authorList>
            <consortium name="RefSeq"/>
        </authorList>
    </citation>
    <scope>IDENTIFICATION</scope>
    <source>
        <tissue evidence="3">Tentacle</tissue>
    </source>
</reference>
<evidence type="ECO:0000313" key="2">
    <source>
        <dbReference type="Proteomes" id="UP000515163"/>
    </source>
</evidence>
<organism evidence="2 3">
    <name type="scientific">Actinia tenebrosa</name>
    <name type="common">Australian red waratah sea anemone</name>
    <dbReference type="NCBI Taxonomy" id="6105"/>
    <lineage>
        <taxon>Eukaryota</taxon>
        <taxon>Metazoa</taxon>
        <taxon>Cnidaria</taxon>
        <taxon>Anthozoa</taxon>
        <taxon>Hexacorallia</taxon>
        <taxon>Actiniaria</taxon>
        <taxon>Actiniidae</taxon>
        <taxon>Actinia</taxon>
    </lineage>
</organism>
<keyword evidence="1" id="KW-0175">Coiled coil</keyword>
<keyword evidence="2" id="KW-1185">Reference proteome</keyword>
<evidence type="ECO:0000256" key="1">
    <source>
        <dbReference type="SAM" id="Coils"/>
    </source>
</evidence>
<name>A0A6P8ITV4_ACTTE</name>
<sequence>MPEKHLIEEIKEMNKKLTVLKAQTTENEKIKLSGYRNRGYIEKLNKDMEDLKREKEEVEKKREYLQKVVKLQGTLEKREGKTIQLKDRIEELEQENEQIEELIKEIADLNQKRDQLENEIIKLKSDIRELKKEIKEMKENHENHQNSMKDAIAKSEENINILRYEMSVKIRQLEDNHTREMDELNNFFENDVDKLKTEHSKMESKLNEYKKHVSYCTEENQHILYIGQLCSNLQTNWYRYVMPKRCHVEHRPYKVKDIIDDIDDRVLLSEEEQNDAKRRWKELQSKIDWKKNKRSIKAIKRIQHQRNQAAHPKVLSEEEAKSAAEELRKQGKLNVKPSFEDVIELINLWKSSISLH</sequence>
<dbReference type="AlphaFoldDB" id="A0A6P8ITV4"/>
<dbReference type="Proteomes" id="UP000515163">
    <property type="component" value="Unplaced"/>
</dbReference>
<dbReference type="Gene3D" id="1.20.5.190">
    <property type="match status" value="1"/>
</dbReference>
<dbReference type="GeneID" id="116305000"/>
<dbReference type="KEGG" id="aten:116305000"/>
<feature type="coiled-coil region" evidence="1">
    <location>
        <begin position="3"/>
        <end position="212"/>
    </location>
</feature>